<dbReference type="InterPro" id="IPR001650">
    <property type="entry name" value="Helicase_C-like"/>
</dbReference>
<keyword evidence="3" id="KW-1185">Reference proteome</keyword>
<dbReference type="GO" id="GO:0005524">
    <property type="term" value="F:ATP binding"/>
    <property type="evidence" value="ECO:0007669"/>
    <property type="project" value="InterPro"/>
</dbReference>
<dbReference type="PANTHER" id="PTHR45629">
    <property type="entry name" value="SNF2/RAD54 FAMILY MEMBER"/>
    <property type="match status" value="1"/>
</dbReference>
<dbReference type="Gene3D" id="3.40.50.10810">
    <property type="entry name" value="Tandem AAA-ATPase domain"/>
    <property type="match status" value="1"/>
</dbReference>
<dbReference type="eggNOG" id="COG0553">
    <property type="taxonomic scope" value="Bacteria"/>
</dbReference>
<reference evidence="2 3" key="1">
    <citation type="journal article" date="2014" name="Genome Announc.">
        <title>Draft genome sequences of the altered schaedler flora, a defined bacterial community from gnotobiotic mice.</title>
        <authorList>
            <person name="Wannemuehler M.J."/>
            <person name="Overstreet A.M."/>
            <person name="Ward D.V."/>
            <person name="Phillips G.J."/>
        </authorList>
    </citation>
    <scope>NUCLEOTIDE SEQUENCE [LARGE SCALE GENOMIC DNA]</scope>
    <source>
        <strain evidence="2 3">ASF492</strain>
    </source>
</reference>
<dbReference type="AlphaFoldDB" id="N2B4E0"/>
<dbReference type="Pfam" id="PF00271">
    <property type="entry name" value="Helicase_C"/>
    <property type="match status" value="1"/>
</dbReference>
<dbReference type="Proteomes" id="UP000012589">
    <property type="component" value="Unassembled WGS sequence"/>
</dbReference>
<sequence length="454" mass="51062">MRYSPHEYQKFTAEYIEAHPVSAIFLDCGLGKTSITLTAVNDLMFDRFEIHRVLVVAPIRVASYSWPAEIEKWDHLEGLKYSVAVGTAAERLAALKRKADIYLINRENVQWLISESGIPFDFDMVVIDELSSFKNHQTKRFKALMKVRPKVKRIVGLTGTPSSNGLMDLWAEFRLLDMGERLGRFIGQYRTSYFRPDKQNGQVVFSYKPLPGAEKQIYGKISDITISMKSTDHLQMPELINSRYTVYLSGKEDSHYADLKKDLVLQLPDGDITAANAASLSGKLSQMANGAIYTDAGETVAIHERKLDALEDIIEAANGKPVLVAYWFRHDLERITERLHKLKIPCSRLDTDSSIRKWNAGEIPVALIHPASAGHGLNLQAGGSTLVWFGLTWSLELYQQTVARLWRQGQQSETVVVQHIIAKGTIDERIMKALSEKDTTQAALIDAVKADLKI</sequence>
<dbReference type="Pfam" id="PF00176">
    <property type="entry name" value="SNF2-rel_dom"/>
    <property type="match status" value="1"/>
</dbReference>
<dbReference type="PROSITE" id="PS51192">
    <property type="entry name" value="HELICASE_ATP_BIND_1"/>
    <property type="match status" value="1"/>
</dbReference>
<dbReference type="CDD" id="cd18013">
    <property type="entry name" value="DEXQc_bact_SNF2"/>
    <property type="match status" value="1"/>
</dbReference>
<dbReference type="InterPro" id="IPR027417">
    <property type="entry name" value="P-loop_NTPase"/>
</dbReference>
<dbReference type="InterPro" id="IPR014001">
    <property type="entry name" value="Helicase_ATP-bd"/>
</dbReference>
<dbReference type="PANTHER" id="PTHR45629:SF7">
    <property type="entry name" value="DNA EXCISION REPAIR PROTEIN ERCC-6-RELATED"/>
    <property type="match status" value="1"/>
</dbReference>
<dbReference type="PATRIC" id="fig|1235802.3.peg.1665"/>
<dbReference type="OrthoDB" id="9760715at2"/>
<evidence type="ECO:0000313" key="3">
    <source>
        <dbReference type="Proteomes" id="UP000012589"/>
    </source>
</evidence>
<dbReference type="SUPFAM" id="SSF52540">
    <property type="entry name" value="P-loop containing nucleoside triphosphate hydrolases"/>
    <property type="match status" value="2"/>
</dbReference>
<organism evidence="2 3">
    <name type="scientific">Eubacterium plexicaudatum ASF492</name>
    <dbReference type="NCBI Taxonomy" id="1235802"/>
    <lineage>
        <taxon>Bacteria</taxon>
        <taxon>Bacillati</taxon>
        <taxon>Bacillota</taxon>
        <taxon>Clostridia</taxon>
        <taxon>Eubacteriales</taxon>
        <taxon>Eubacteriaceae</taxon>
        <taxon>Eubacterium</taxon>
    </lineage>
</organism>
<accession>N2B4E0</accession>
<dbReference type="Gene3D" id="3.40.50.300">
    <property type="entry name" value="P-loop containing nucleotide triphosphate hydrolases"/>
    <property type="match status" value="1"/>
</dbReference>
<name>N2B4E0_9FIRM</name>
<dbReference type="InterPro" id="IPR038718">
    <property type="entry name" value="SNF2-like_sf"/>
</dbReference>
<dbReference type="EMBL" id="AQFT01000047">
    <property type="protein sequence ID" value="EMZ31529.1"/>
    <property type="molecule type" value="Genomic_DNA"/>
</dbReference>
<protein>
    <recommendedName>
        <fullName evidence="1">Helicase ATP-binding domain-containing protein</fullName>
    </recommendedName>
</protein>
<dbReference type="HOGENOM" id="CLU_029251_0_0_9"/>
<evidence type="ECO:0000313" key="2">
    <source>
        <dbReference type="EMBL" id="EMZ31529.1"/>
    </source>
</evidence>
<evidence type="ECO:0000259" key="1">
    <source>
        <dbReference type="PROSITE" id="PS51192"/>
    </source>
</evidence>
<dbReference type="SMART" id="SM00487">
    <property type="entry name" value="DEXDc"/>
    <property type="match status" value="1"/>
</dbReference>
<dbReference type="InterPro" id="IPR000330">
    <property type="entry name" value="SNF2_N"/>
</dbReference>
<dbReference type="InterPro" id="IPR050496">
    <property type="entry name" value="SNF2_RAD54_helicase_repair"/>
</dbReference>
<gene>
    <name evidence="2" type="ORF">C823_01566</name>
</gene>
<feature type="domain" description="Helicase ATP-binding" evidence="1">
    <location>
        <begin position="13"/>
        <end position="179"/>
    </location>
</feature>
<dbReference type="STRING" id="1235802.C823_01566"/>
<proteinExistence type="predicted"/>
<comment type="caution">
    <text evidence="2">The sequence shown here is derived from an EMBL/GenBank/DDBJ whole genome shotgun (WGS) entry which is preliminary data.</text>
</comment>